<protein>
    <submittedName>
        <fullName evidence="3">Cysteine hydrolase</fullName>
    </submittedName>
</protein>
<gene>
    <name evidence="3" type="ORF">CYR75_10870</name>
</gene>
<dbReference type="RefSeq" id="WP_101500062.1">
    <property type="nucleotide sequence ID" value="NZ_CP025583.1"/>
</dbReference>
<dbReference type="InterPro" id="IPR036380">
    <property type="entry name" value="Isochorismatase-like_sf"/>
</dbReference>
<name>A0A2K9MGE4_9RHOB</name>
<evidence type="ECO:0000256" key="1">
    <source>
        <dbReference type="ARBA" id="ARBA00022801"/>
    </source>
</evidence>
<dbReference type="PANTHER" id="PTHR43540:SF6">
    <property type="entry name" value="ISOCHORISMATASE-LIKE DOMAIN-CONTAINING PROTEIN"/>
    <property type="match status" value="1"/>
</dbReference>
<dbReference type="OrthoDB" id="8477867at2"/>
<feature type="domain" description="Isochorismatase-like" evidence="2">
    <location>
        <begin position="15"/>
        <end position="190"/>
    </location>
</feature>
<dbReference type="InterPro" id="IPR050272">
    <property type="entry name" value="Isochorismatase-like_hydrls"/>
</dbReference>
<dbReference type="EMBL" id="CP025583">
    <property type="protein sequence ID" value="AUM74717.1"/>
    <property type="molecule type" value="Genomic_DNA"/>
</dbReference>
<dbReference type="InterPro" id="IPR000868">
    <property type="entry name" value="Isochorismatase-like_dom"/>
</dbReference>
<dbReference type="Pfam" id="PF00857">
    <property type="entry name" value="Isochorismatase"/>
    <property type="match status" value="1"/>
</dbReference>
<dbReference type="AlphaFoldDB" id="A0A2K9MGE4"/>
<evidence type="ECO:0000259" key="2">
    <source>
        <dbReference type="Pfam" id="PF00857"/>
    </source>
</evidence>
<dbReference type="GO" id="GO:0016787">
    <property type="term" value="F:hydrolase activity"/>
    <property type="evidence" value="ECO:0007669"/>
    <property type="project" value="UniProtKB-KW"/>
</dbReference>
<evidence type="ECO:0000313" key="3">
    <source>
        <dbReference type="EMBL" id="AUM74717.1"/>
    </source>
</evidence>
<keyword evidence="4" id="KW-1185">Reference proteome</keyword>
<proteinExistence type="predicted"/>
<dbReference type="SUPFAM" id="SSF52499">
    <property type="entry name" value="Isochorismatase-like hydrolases"/>
    <property type="match status" value="1"/>
</dbReference>
<evidence type="ECO:0000313" key="4">
    <source>
        <dbReference type="Proteomes" id="UP000234882"/>
    </source>
</evidence>
<dbReference type="CDD" id="cd00431">
    <property type="entry name" value="cysteine_hydrolases"/>
    <property type="match status" value="1"/>
</dbReference>
<sequence>MIEGLRHGALGEEAVHLCVDIQELFGPASPWAVPWMEETLPVAAELAAAHVERTIFTRFIPPRTLDETVGTWRRYYEHWPQMLRETLDPAMLELRAPLRALVPPARQFDRMIYSPWVDGRLHQMLQQGGISTLIVTGGETDVCVMSTVFGAVDRGYRVVVVSDGVSSSADSGHDAAMTLYRGRLSHQIEVASRAEIEEAWRV</sequence>
<dbReference type="Proteomes" id="UP000234882">
    <property type="component" value="Chromosome"/>
</dbReference>
<accession>A0A2K9MGE4</accession>
<reference evidence="4" key="1">
    <citation type="submission" date="2017-12" db="EMBL/GenBank/DDBJ databases">
        <title>Genomic analysis of Paracoccus sp. CBA4604.</title>
        <authorList>
            <person name="Roh S.W."/>
            <person name="Kim J.Y."/>
            <person name="Kim J.S."/>
        </authorList>
    </citation>
    <scope>NUCLEOTIDE SEQUENCE [LARGE SCALE GENOMIC DNA]</scope>
    <source>
        <strain evidence="4">CBA4604</strain>
    </source>
</reference>
<dbReference type="KEGG" id="paru:CYR75_10870"/>
<dbReference type="PANTHER" id="PTHR43540">
    <property type="entry name" value="PEROXYUREIDOACRYLATE/UREIDOACRYLATE AMIDOHYDROLASE-RELATED"/>
    <property type="match status" value="1"/>
</dbReference>
<organism evidence="3 4">
    <name type="scientific">Paracoccus jeotgali</name>
    <dbReference type="NCBI Taxonomy" id="2065379"/>
    <lineage>
        <taxon>Bacteria</taxon>
        <taxon>Pseudomonadati</taxon>
        <taxon>Pseudomonadota</taxon>
        <taxon>Alphaproteobacteria</taxon>
        <taxon>Rhodobacterales</taxon>
        <taxon>Paracoccaceae</taxon>
        <taxon>Paracoccus</taxon>
    </lineage>
</organism>
<keyword evidence="1 3" id="KW-0378">Hydrolase</keyword>
<dbReference type="Gene3D" id="3.40.50.850">
    <property type="entry name" value="Isochorismatase-like"/>
    <property type="match status" value="1"/>
</dbReference>